<organism evidence="2 3">
    <name type="scientific">Rhodotorula paludigena</name>
    <dbReference type="NCBI Taxonomy" id="86838"/>
    <lineage>
        <taxon>Eukaryota</taxon>
        <taxon>Fungi</taxon>
        <taxon>Dikarya</taxon>
        <taxon>Basidiomycota</taxon>
        <taxon>Pucciniomycotina</taxon>
        <taxon>Microbotryomycetes</taxon>
        <taxon>Sporidiobolales</taxon>
        <taxon>Sporidiobolaceae</taxon>
        <taxon>Rhodotorula</taxon>
    </lineage>
</organism>
<protein>
    <submittedName>
        <fullName evidence="2">Uncharacterized protein</fullName>
    </submittedName>
</protein>
<sequence length="254" mass="27612">MDNLLSAKDVKAALAASDKALAELALQAEVAEITKPDNCGSSSEQVPQTPPTHPNPSSRSPAKAFLPTYDFEHLKRLMELQDNQLKDPAYVQKAAKASTAAWAALDAKLARIEKETGFSTKELTKPIGDPFTAKVLFRAFFPPSHTDPKLGFNDVKTNALEEYATETDHFRHSNVYGITLLLSLTSVKKAASVPVDIDQLGYTSPSLINSSPLPHKYTHLDTPFIHLSGSSYAAKTNLRNLPKLIALNQVFGLG</sequence>
<evidence type="ECO:0000256" key="1">
    <source>
        <dbReference type="SAM" id="MobiDB-lite"/>
    </source>
</evidence>
<gene>
    <name evidence="2" type="ORF">Rhopal_005991-T1</name>
</gene>
<reference evidence="2 3" key="1">
    <citation type="submission" date="2021-12" db="EMBL/GenBank/DDBJ databases">
        <title>High titer production of polyol ester of fatty acids by Rhodotorula paludigena BS15 towards product separation-free biomass refinery.</title>
        <authorList>
            <person name="Mano J."/>
            <person name="Ono H."/>
            <person name="Tanaka T."/>
            <person name="Naito K."/>
            <person name="Sushida H."/>
            <person name="Ike M."/>
            <person name="Tokuyasu K."/>
            <person name="Kitaoka M."/>
        </authorList>
    </citation>
    <scope>NUCLEOTIDE SEQUENCE [LARGE SCALE GENOMIC DNA]</scope>
    <source>
        <strain evidence="2 3">BS15</strain>
    </source>
</reference>
<dbReference type="Proteomes" id="UP001342314">
    <property type="component" value="Unassembled WGS sequence"/>
</dbReference>
<dbReference type="EMBL" id="BQKY01000012">
    <property type="protein sequence ID" value="GJN92947.1"/>
    <property type="molecule type" value="Genomic_DNA"/>
</dbReference>
<evidence type="ECO:0000313" key="3">
    <source>
        <dbReference type="Proteomes" id="UP001342314"/>
    </source>
</evidence>
<evidence type="ECO:0000313" key="2">
    <source>
        <dbReference type="EMBL" id="GJN92947.1"/>
    </source>
</evidence>
<dbReference type="AlphaFoldDB" id="A0AAV5GV76"/>
<keyword evidence="3" id="KW-1185">Reference proteome</keyword>
<comment type="caution">
    <text evidence="2">The sequence shown here is derived from an EMBL/GenBank/DDBJ whole genome shotgun (WGS) entry which is preliminary data.</text>
</comment>
<feature type="region of interest" description="Disordered" evidence="1">
    <location>
        <begin position="36"/>
        <end position="63"/>
    </location>
</feature>
<name>A0AAV5GV76_9BASI</name>
<accession>A0AAV5GV76</accession>
<proteinExistence type="predicted"/>